<dbReference type="SUPFAM" id="SSF48726">
    <property type="entry name" value="Immunoglobulin"/>
    <property type="match status" value="3"/>
</dbReference>
<dbReference type="PANTHER" id="PTHR11738:SF192">
    <property type="entry name" value="KILLER CELL IMMUNOGLOBULIN-LIKE RECEPTOR-LIKE PROTEIN KIR3DX1-RELATED"/>
    <property type="match status" value="1"/>
</dbReference>
<dbReference type="InterPro" id="IPR003599">
    <property type="entry name" value="Ig_sub"/>
</dbReference>
<dbReference type="GeneID" id="105877175"/>
<gene>
    <name evidence="6" type="primary">KIR3DL3</name>
</gene>
<dbReference type="InterPro" id="IPR050412">
    <property type="entry name" value="Ig-like_Receptors_ImmuneReg"/>
</dbReference>
<organism evidence="6 7">
    <name type="scientific">Microcebus murinus</name>
    <name type="common">Gray mouse lemur</name>
    <name type="synonym">Lemur murinus</name>
    <dbReference type="NCBI Taxonomy" id="30608"/>
    <lineage>
        <taxon>Eukaryota</taxon>
        <taxon>Metazoa</taxon>
        <taxon>Chordata</taxon>
        <taxon>Craniata</taxon>
        <taxon>Vertebrata</taxon>
        <taxon>Euteleostomi</taxon>
        <taxon>Mammalia</taxon>
        <taxon>Eutheria</taxon>
        <taxon>Euarchontoglires</taxon>
        <taxon>Primates</taxon>
        <taxon>Strepsirrhini</taxon>
        <taxon>Lemuriformes</taxon>
        <taxon>Cheirogaleidae</taxon>
        <taxon>Microcebus</taxon>
    </lineage>
</organism>
<evidence type="ECO:0000313" key="7">
    <source>
        <dbReference type="Proteomes" id="UP000694394"/>
    </source>
</evidence>
<reference evidence="6" key="1">
    <citation type="submission" date="2016-12" db="EMBL/GenBank/DDBJ databases">
        <title>Mouse lemur reference genome and diversity panel.</title>
        <authorList>
            <person name="Harris R."/>
            <person name="Larsen P."/>
            <person name="Liu Y."/>
            <person name="Hughes D.S."/>
            <person name="Murali S."/>
            <person name="Raveendran M."/>
            <person name="Korchina V."/>
            <person name="Wang M."/>
            <person name="Jhangiani S."/>
            <person name="Bandaranaike D."/>
            <person name="Bellair M."/>
            <person name="Blankenburg K."/>
            <person name="Chao H."/>
            <person name="Dahdouli M."/>
            <person name="Dinh H."/>
            <person name="Doddapaneni H."/>
            <person name="English A."/>
            <person name="Firestine M."/>
            <person name="Gnanaolivu R."/>
            <person name="Gross S."/>
            <person name="Hernandez B."/>
            <person name="Javaid M."/>
            <person name="Jayaseelan J."/>
            <person name="Jones J."/>
            <person name="Khan Z."/>
            <person name="Kovar C."/>
            <person name="Kurapati P."/>
            <person name="Le B."/>
            <person name="Lee S."/>
            <person name="Li M."/>
            <person name="Mathew T."/>
            <person name="Narasimhan A."/>
            <person name="Ngo D."/>
            <person name="Nguyen L."/>
            <person name="Okwuonu G."/>
            <person name="Ongeri F."/>
            <person name="Osuji N."/>
            <person name="Pu L.-L."/>
            <person name="Puazo M."/>
            <person name="Quiroz J."/>
            <person name="Raj R."/>
            <person name="Rajbhandari K."/>
            <person name="Reid J.G."/>
            <person name="Santibanez J."/>
            <person name="Sexton D."/>
            <person name="Skinner E."/>
            <person name="Vee V."/>
            <person name="Weissenberger G."/>
            <person name="Wu Y."/>
            <person name="Xin Y."/>
            <person name="Han Y."/>
            <person name="Campbell C."/>
            <person name="Brown A."/>
            <person name="Sullivan B."/>
            <person name="Shelton J."/>
            <person name="Brown S."/>
            <person name="Dudchenko O."/>
            <person name="Machol I."/>
            <person name="Durand N."/>
            <person name="Shamim M."/>
            <person name="Lieberman A."/>
            <person name="Muzny D.M."/>
            <person name="Richards S."/>
            <person name="Yoder A."/>
            <person name="Worley K.C."/>
            <person name="Rogers J."/>
            <person name="Gibbs R.A."/>
        </authorList>
    </citation>
    <scope>NUCLEOTIDE SEQUENCE [LARGE SCALE GENOMIC DNA]</scope>
</reference>
<keyword evidence="7" id="KW-1185">Reference proteome</keyword>
<dbReference type="CTD" id="115653"/>
<dbReference type="EMBL" id="ABDC03026620">
    <property type="status" value="NOT_ANNOTATED_CDS"/>
    <property type="molecule type" value="Genomic_DNA"/>
</dbReference>
<dbReference type="GeneTree" id="ENSGT01150000286974"/>
<dbReference type="InterPro" id="IPR013151">
    <property type="entry name" value="Immunoglobulin_dom"/>
</dbReference>
<name>A0A8C5XEQ2_MICMU</name>
<keyword evidence="2" id="KW-1015">Disulfide bond</keyword>
<keyword evidence="1" id="KW-0732">Signal</keyword>
<keyword evidence="4" id="KW-0472">Membrane</keyword>
<dbReference type="GO" id="GO:0005886">
    <property type="term" value="C:plasma membrane"/>
    <property type="evidence" value="ECO:0007669"/>
    <property type="project" value="TreeGrafter"/>
</dbReference>
<dbReference type="InterPro" id="IPR036179">
    <property type="entry name" value="Ig-like_dom_sf"/>
</dbReference>
<keyword evidence="4" id="KW-1133">Transmembrane helix</keyword>
<evidence type="ECO:0000256" key="4">
    <source>
        <dbReference type="SAM" id="Phobius"/>
    </source>
</evidence>
<proteinExistence type="predicted"/>
<feature type="transmembrane region" description="Helical" evidence="4">
    <location>
        <begin position="351"/>
        <end position="373"/>
    </location>
</feature>
<reference evidence="6" key="2">
    <citation type="submission" date="2025-08" db="UniProtKB">
        <authorList>
            <consortium name="Ensembl"/>
        </authorList>
    </citation>
    <scope>IDENTIFICATION</scope>
</reference>
<dbReference type="OrthoDB" id="9516369at2759"/>
<evidence type="ECO:0000256" key="1">
    <source>
        <dbReference type="ARBA" id="ARBA00022729"/>
    </source>
</evidence>
<evidence type="ECO:0000256" key="3">
    <source>
        <dbReference type="ARBA" id="ARBA00023319"/>
    </source>
</evidence>
<keyword evidence="4" id="KW-0812">Transmembrane</keyword>
<dbReference type="RefSeq" id="XP_012630958.1">
    <property type="nucleotide sequence ID" value="XM_012775504.1"/>
</dbReference>
<dbReference type="FunFam" id="2.60.40.10:FF:000049">
    <property type="entry name" value="Leukocyte immunoglobulin-like receptor subfamily B member 1"/>
    <property type="match status" value="3"/>
</dbReference>
<dbReference type="InterPro" id="IPR013783">
    <property type="entry name" value="Ig-like_fold"/>
</dbReference>
<dbReference type="PROSITE" id="PS50835">
    <property type="entry name" value="IG_LIKE"/>
    <property type="match status" value="2"/>
</dbReference>
<feature type="domain" description="Ig-like" evidence="5">
    <location>
        <begin position="226"/>
        <end position="297"/>
    </location>
</feature>
<dbReference type="PANTHER" id="PTHR11738">
    <property type="entry name" value="MHC CLASS I NK CELL RECEPTOR"/>
    <property type="match status" value="1"/>
</dbReference>
<protein>
    <submittedName>
        <fullName evidence="6">Killer cell immunoglobulin like receptor, three Ig domains and long cytoplasmic tail 3</fullName>
    </submittedName>
</protein>
<dbReference type="Gene3D" id="2.60.40.10">
    <property type="entry name" value="Immunoglobulins"/>
    <property type="match status" value="3"/>
</dbReference>
<dbReference type="Ensembl" id="ENSMICT00000015988.3">
    <property type="protein sequence ID" value="ENSMICP00000014574.2"/>
    <property type="gene ID" value="ENSMICG00000015997.3"/>
</dbReference>
<accession>A0A8C5XEQ2</accession>
<dbReference type="GO" id="GO:0007166">
    <property type="term" value="P:cell surface receptor signaling pathway"/>
    <property type="evidence" value="ECO:0007669"/>
    <property type="project" value="UniProtKB-ARBA"/>
</dbReference>
<reference evidence="6" key="3">
    <citation type="submission" date="2025-09" db="UniProtKB">
        <authorList>
            <consortium name="Ensembl"/>
        </authorList>
    </citation>
    <scope>IDENTIFICATION</scope>
</reference>
<dbReference type="Pfam" id="PF00047">
    <property type="entry name" value="ig"/>
    <property type="match status" value="3"/>
</dbReference>
<dbReference type="SMART" id="SM00409">
    <property type="entry name" value="IG"/>
    <property type="match status" value="3"/>
</dbReference>
<keyword evidence="3" id="KW-0393">Immunoglobulin domain</keyword>
<sequence>MSSNLMPLLCLGFYLGHRTFTHMGGHNQPSLSASPSPVVPLGGHVTLRCYSHLSFVIVKLSKRVGSNISEIYSVLSHNTFAFNPVTTAHAGTYRCSVSYTQNPSVWSALSEPLEIMVTGVFRKPSISAFPSSLVHTGSSVTLSCLSELDFDKFILHKDGTTQHSQLPAKRVHAELPYTQADFSIDTMMPTHAGTYRCYGSLSHSPCQWSAPSDPLDVVITGQYEKPSLSTHVGPTMGSGENMTLSCSSKTRFDKYHLSREGEAHDRWLSERQSHNGTFQVYLPLGSETPSHGGTYRCYGYFYFSPHKWSSPSDPLHLSVTGTPKSTCLSPIESTSKSKAGPPPGQFHKQDILIGLSGVIISIGIFLSVLLGYWCSTKNHPAIMDTEPMEVQIMERNDPAAEETQEIVYAQLNQHALTRREFSLTSQCSRYRLDEPSTWVDLHTCHVDHAEARPDPGL</sequence>
<evidence type="ECO:0000313" key="6">
    <source>
        <dbReference type="Ensembl" id="ENSMICP00000014574.2"/>
    </source>
</evidence>
<dbReference type="InterPro" id="IPR007110">
    <property type="entry name" value="Ig-like_dom"/>
</dbReference>
<dbReference type="Proteomes" id="UP000694394">
    <property type="component" value="Chromosome 22"/>
</dbReference>
<evidence type="ECO:0000259" key="5">
    <source>
        <dbReference type="PROSITE" id="PS50835"/>
    </source>
</evidence>
<dbReference type="AlphaFoldDB" id="A0A8C5XEQ2"/>
<feature type="domain" description="Ig-like" evidence="5">
    <location>
        <begin position="124"/>
        <end position="197"/>
    </location>
</feature>
<evidence type="ECO:0000256" key="2">
    <source>
        <dbReference type="ARBA" id="ARBA00023157"/>
    </source>
</evidence>
<dbReference type="GO" id="GO:0002764">
    <property type="term" value="P:immune response-regulating signaling pathway"/>
    <property type="evidence" value="ECO:0007669"/>
    <property type="project" value="TreeGrafter"/>
</dbReference>